<proteinExistence type="predicted"/>
<dbReference type="Proteomes" id="UP001500063">
    <property type="component" value="Unassembled WGS sequence"/>
</dbReference>
<evidence type="ECO:0000313" key="6">
    <source>
        <dbReference type="Proteomes" id="UP001500063"/>
    </source>
</evidence>
<evidence type="ECO:0000256" key="2">
    <source>
        <dbReference type="ARBA" id="ARBA00022801"/>
    </source>
</evidence>
<dbReference type="InterPro" id="IPR011059">
    <property type="entry name" value="Metal-dep_hydrolase_composite"/>
</dbReference>
<dbReference type="Pfam" id="PF22039">
    <property type="entry name" value="HUTI_composite_bact"/>
    <property type="match status" value="1"/>
</dbReference>
<evidence type="ECO:0000259" key="4">
    <source>
        <dbReference type="Pfam" id="PF22039"/>
    </source>
</evidence>
<dbReference type="EMBL" id="BAAABW010000008">
    <property type="protein sequence ID" value="GAA0341982.1"/>
    <property type="molecule type" value="Genomic_DNA"/>
</dbReference>
<reference evidence="6" key="1">
    <citation type="journal article" date="2019" name="Int. J. Syst. Evol. Microbiol.">
        <title>The Global Catalogue of Microorganisms (GCM) 10K type strain sequencing project: providing services to taxonomists for standard genome sequencing and annotation.</title>
        <authorList>
            <consortium name="The Broad Institute Genomics Platform"/>
            <consortium name="The Broad Institute Genome Sequencing Center for Infectious Disease"/>
            <person name="Wu L."/>
            <person name="Ma J."/>
        </authorList>
    </citation>
    <scope>NUCLEOTIDE SEQUENCE [LARGE SCALE GENOMIC DNA]</scope>
    <source>
        <strain evidence="6">JCM 4565</strain>
    </source>
</reference>
<keyword evidence="1" id="KW-0479">Metal-binding</keyword>
<evidence type="ECO:0000313" key="5">
    <source>
        <dbReference type="EMBL" id="GAA0341982.1"/>
    </source>
</evidence>
<keyword evidence="3" id="KW-0862">Zinc</keyword>
<dbReference type="SUPFAM" id="SSF51338">
    <property type="entry name" value="Composite domain of metallo-dependent hydrolases"/>
    <property type="match status" value="1"/>
</dbReference>
<gene>
    <name evidence="5" type="ORF">GCM10010319_17710</name>
</gene>
<accession>A0ABP3GER1</accession>
<protein>
    <recommendedName>
        <fullName evidence="4">Aminodeoxyfutalosine deaminase/Imidazolonepropionase-like composite domain-containing protein</fullName>
    </recommendedName>
</protein>
<evidence type="ECO:0000256" key="1">
    <source>
        <dbReference type="ARBA" id="ARBA00022723"/>
    </source>
</evidence>
<comment type="caution">
    <text evidence="5">The sequence shown here is derived from an EMBL/GenBank/DDBJ whole genome shotgun (WGS) entry which is preliminary data.</text>
</comment>
<dbReference type="InterPro" id="IPR054418">
    <property type="entry name" value="MQNX/HUTI_composite_N"/>
</dbReference>
<sequence>MLTIHSAELLITGPGAVPLPGGAVAVEGDRIAAVGAYDDVAAAHPLARTRCWPGVLTPGLVNTHAAALLEAAYHPDPREAAELGEEPLTGDRLTALGLDDTRWGGSARRGAQRMLRHGTTAVVGPFTRASVRLAVARAGLAQVRRPASPGPAGLDPLAALLQGTAPDTAFAGTLAPGARADFAVFDVRDVAALAERGAGACVATVLGGRLVYRAR</sequence>
<keyword evidence="2" id="KW-0378">Hydrolase</keyword>
<dbReference type="Gene3D" id="3.20.20.140">
    <property type="entry name" value="Metal-dependent hydrolases"/>
    <property type="match status" value="1"/>
</dbReference>
<name>A0ABP3GER1_9ACTN</name>
<dbReference type="Gene3D" id="2.30.40.10">
    <property type="entry name" value="Urease, subunit C, domain 1"/>
    <property type="match status" value="1"/>
</dbReference>
<keyword evidence="6" id="KW-1185">Reference proteome</keyword>
<dbReference type="RefSeq" id="WP_344117207.1">
    <property type="nucleotide sequence ID" value="NZ_BAAABW010000008.1"/>
</dbReference>
<feature type="domain" description="Aminodeoxyfutalosine deaminase/Imidazolonepropionase-like composite" evidence="4">
    <location>
        <begin position="22"/>
        <end position="45"/>
    </location>
</feature>
<evidence type="ECO:0000256" key="3">
    <source>
        <dbReference type="ARBA" id="ARBA00022833"/>
    </source>
</evidence>
<organism evidence="5 6">
    <name type="scientific">Streptomyces blastmyceticus</name>
    <dbReference type="NCBI Taxonomy" id="68180"/>
    <lineage>
        <taxon>Bacteria</taxon>
        <taxon>Bacillati</taxon>
        <taxon>Actinomycetota</taxon>
        <taxon>Actinomycetes</taxon>
        <taxon>Kitasatosporales</taxon>
        <taxon>Streptomycetaceae</taxon>
        <taxon>Streptomyces</taxon>
    </lineage>
</organism>